<sequence>MNIIETFKIAISSIWANKMRSFLTMLGIIIGIASVITIMALGQGSKQKIGDEFENFGVNRIYIGLNWSNEKVDYWRDGVTSTDLQLIKKVFKDDLVAISPSESARGEVAHKKGKEKVDVKAVGDQYGSIEKIDIFKGRFLTKEDVASRRPVAIIDQELAKAAYKSVDVLGKKVKVDTGDRMLSFTIVGIYKKPESAFDKIGQSFGEAPSTTIYCPISILTDPSVAKYYGVEAAVADKDRVDEVKDRIVSFMHKKKGMDTSAGDFYRGYSAQQEMNQLGSVLGIVSGVVGAIAAISLLVGGIGIMNIMLVSVTERTREIGIRKAIGATKNSILFQFIVESMIISGLGGIIGTLLGMLISKIAGSFIGFEGVVSLPTVMVAVSFSCGVGMFFGIYPANKAAKMDPIDALRYE</sequence>
<comment type="subcellular location">
    <subcellularLocation>
        <location evidence="1">Cell membrane</location>
        <topology evidence="1">Multi-pass membrane protein</topology>
    </subcellularLocation>
</comment>
<dbReference type="GO" id="GO:0005886">
    <property type="term" value="C:plasma membrane"/>
    <property type="evidence" value="ECO:0007669"/>
    <property type="project" value="UniProtKB-SubCell"/>
</dbReference>
<organism evidence="10 11">
    <name type="scientific">Peptoclostridium litorale DSM 5388</name>
    <dbReference type="NCBI Taxonomy" id="1121324"/>
    <lineage>
        <taxon>Bacteria</taxon>
        <taxon>Bacillati</taxon>
        <taxon>Bacillota</taxon>
        <taxon>Clostridia</taxon>
        <taxon>Peptostreptococcales</taxon>
        <taxon>Peptoclostridiaceae</taxon>
        <taxon>Peptoclostridium</taxon>
    </lineage>
</organism>
<accession>A0A069RHG6</accession>
<evidence type="ECO:0000256" key="3">
    <source>
        <dbReference type="ARBA" id="ARBA00022692"/>
    </source>
</evidence>
<dbReference type="PANTHER" id="PTHR30572:SF4">
    <property type="entry name" value="ABC TRANSPORTER PERMEASE YTRF"/>
    <property type="match status" value="1"/>
</dbReference>
<dbReference type="OrthoDB" id="9770036at2"/>
<keyword evidence="11" id="KW-1185">Reference proteome</keyword>
<keyword evidence="10" id="KW-0547">Nucleotide-binding</keyword>
<comment type="similarity">
    <text evidence="6">Belongs to the ABC-4 integral membrane protein family.</text>
</comment>
<protein>
    <submittedName>
        <fullName evidence="10">Macrolide export ATP-binding/permease protein MacB</fullName>
        <ecNumber evidence="10">3.6.3.-</ecNumber>
    </submittedName>
</protein>
<dbReference type="EC" id="3.6.3.-" evidence="10"/>
<dbReference type="InterPro" id="IPR003838">
    <property type="entry name" value="ABC3_permease_C"/>
</dbReference>
<dbReference type="RefSeq" id="WP_038260875.1">
    <property type="nucleotide sequence ID" value="NZ_FSRH01000001.1"/>
</dbReference>
<keyword evidence="2" id="KW-1003">Cell membrane</keyword>
<feature type="domain" description="ABC3 transporter permease C-terminal" evidence="8">
    <location>
        <begin position="290"/>
        <end position="403"/>
    </location>
</feature>
<evidence type="ECO:0000256" key="6">
    <source>
        <dbReference type="ARBA" id="ARBA00038076"/>
    </source>
</evidence>
<name>A0A069RHG6_PEPLI</name>
<evidence type="ECO:0000259" key="9">
    <source>
        <dbReference type="Pfam" id="PF12704"/>
    </source>
</evidence>
<comment type="caution">
    <text evidence="10">The sequence shown here is derived from an EMBL/GenBank/DDBJ whole genome shotgun (WGS) entry which is preliminary data.</text>
</comment>
<evidence type="ECO:0000256" key="5">
    <source>
        <dbReference type="ARBA" id="ARBA00023136"/>
    </source>
</evidence>
<dbReference type="PANTHER" id="PTHR30572">
    <property type="entry name" value="MEMBRANE COMPONENT OF TRANSPORTER-RELATED"/>
    <property type="match status" value="1"/>
</dbReference>
<dbReference type="EMBL" id="JJMM01000002">
    <property type="protein sequence ID" value="KDR96461.1"/>
    <property type="molecule type" value="Genomic_DNA"/>
</dbReference>
<feature type="transmembrane region" description="Helical" evidence="7">
    <location>
        <begin position="21"/>
        <end position="42"/>
    </location>
</feature>
<keyword evidence="4 7" id="KW-1133">Transmembrane helix</keyword>
<evidence type="ECO:0000313" key="11">
    <source>
        <dbReference type="Proteomes" id="UP000027946"/>
    </source>
</evidence>
<evidence type="ECO:0000256" key="4">
    <source>
        <dbReference type="ARBA" id="ARBA00022989"/>
    </source>
</evidence>
<dbReference type="Pfam" id="PF02687">
    <property type="entry name" value="FtsX"/>
    <property type="match status" value="1"/>
</dbReference>
<feature type="transmembrane region" description="Helical" evidence="7">
    <location>
        <begin position="331"/>
        <end position="357"/>
    </location>
</feature>
<evidence type="ECO:0000313" key="10">
    <source>
        <dbReference type="EMBL" id="KDR96461.1"/>
    </source>
</evidence>
<dbReference type="InterPro" id="IPR025857">
    <property type="entry name" value="MacB_PCD"/>
</dbReference>
<evidence type="ECO:0000256" key="2">
    <source>
        <dbReference type="ARBA" id="ARBA00022475"/>
    </source>
</evidence>
<dbReference type="InterPro" id="IPR050250">
    <property type="entry name" value="Macrolide_Exporter_MacB"/>
</dbReference>
<keyword evidence="10" id="KW-0378">Hydrolase</keyword>
<reference evidence="10 11" key="1">
    <citation type="submission" date="2014-03" db="EMBL/GenBank/DDBJ databases">
        <title>Genome sequence of Clostridium litorale W6, DSM 5388.</title>
        <authorList>
            <person name="Poehlein A."/>
            <person name="Jagirdar A."/>
            <person name="Khonsari B."/>
            <person name="Chibani C.M."/>
            <person name="Gutierrez Gutierrez D.A."/>
            <person name="Davydova E."/>
            <person name="Alghaithi H.S."/>
            <person name="Nair K.P."/>
            <person name="Dhamotharan K."/>
            <person name="Chandran L."/>
            <person name="G W."/>
            <person name="Daniel R."/>
        </authorList>
    </citation>
    <scope>NUCLEOTIDE SEQUENCE [LARGE SCALE GENOMIC DNA]</scope>
    <source>
        <strain evidence="10 11">W6</strain>
    </source>
</reference>
<feature type="domain" description="MacB-like periplasmic core" evidence="9">
    <location>
        <begin position="21"/>
        <end position="248"/>
    </location>
</feature>
<dbReference type="AlphaFoldDB" id="A0A069RHG6"/>
<feature type="transmembrane region" description="Helical" evidence="7">
    <location>
        <begin position="369"/>
        <end position="393"/>
    </location>
</feature>
<keyword evidence="5 7" id="KW-0472">Membrane</keyword>
<feature type="transmembrane region" description="Helical" evidence="7">
    <location>
        <begin position="280"/>
        <end position="310"/>
    </location>
</feature>
<evidence type="ECO:0000256" key="1">
    <source>
        <dbReference type="ARBA" id="ARBA00004651"/>
    </source>
</evidence>
<keyword evidence="10" id="KW-0067">ATP-binding</keyword>
<dbReference type="GO" id="GO:0016787">
    <property type="term" value="F:hydrolase activity"/>
    <property type="evidence" value="ECO:0007669"/>
    <property type="project" value="UniProtKB-KW"/>
</dbReference>
<evidence type="ECO:0000256" key="7">
    <source>
        <dbReference type="SAM" id="Phobius"/>
    </source>
</evidence>
<dbReference type="Proteomes" id="UP000027946">
    <property type="component" value="Unassembled WGS sequence"/>
</dbReference>
<dbReference type="eggNOG" id="COG0577">
    <property type="taxonomic scope" value="Bacteria"/>
</dbReference>
<dbReference type="STRING" id="1121324.CLIT_2c00670"/>
<proteinExistence type="inferred from homology"/>
<gene>
    <name evidence="10" type="primary">macB</name>
    <name evidence="10" type="ORF">CLIT_2c00670</name>
</gene>
<evidence type="ECO:0000259" key="8">
    <source>
        <dbReference type="Pfam" id="PF02687"/>
    </source>
</evidence>
<dbReference type="Pfam" id="PF12704">
    <property type="entry name" value="MacB_PCD"/>
    <property type="match status" value="1"/>
</dbReference>
<dbReference type="GO" id="GO:0005524">
    <property type="term" value="F:ATP binding"/>
    <property type="evidence" value="ECO:0007669"/>
    <property type="project" value="UniProtKB-KW"/>
</dbReference>
<dbReference type="GO" id="GO:0022857">
    <property type="term" value="F:transmembrane transporter activity"/>
    <property type="evidence" value="ECO:0007669"/>
    <property type="project" value="TreeGrafter"/>
</dbReference>
<keyword evidence="3 7" id="KW-0812">Transmembrane</keyword>